<reference evidence="2 3" key="1">
    <citation type="submission" date="2021-03" db="EMBL/GenBank/DDBJ databases">
        <title>Fibrella sp. HMF5405 genome sequencing and assembly.</title>
        <authorList>
            <person name="Kang H."/>
            <person name="Kim H."/>
            <person name="Bae S."/>
            <person name="Joh K."/>
        </authorList>
    </citation>
    <scope>NUCLEOTIDE SEQUENCE [LARGE SCALE GENOMIC DNA]</scope>
    <source>
        <strain evidence="2 3">HMF5405</strain>
    </source>
</reference>
<keyword evidence="1" id="KW-0812">Transmembrane</keyword>
<evidence type="ECO:0000256" key="1">
    <source>
        <dbReference type="SAM" id="Phobius"/>
    </source>
</evidence>
<proteinExistence type="predicted"/>
<keyword evidence="1" id="KW-1133">Transmembrane helix</keyword>
<sequence length="81" mass="9498">MSRLLRWMTDRTLLRFRVTLVVNVLSIAAVLSLRQLLKANWQHPLPSLLYLHEVSLANWLASHLAEMASFLIDLIWRRFAT</sequence>
<organism evidence="2 3">
    <name type="scientific">Fibrella forsythiae</name>
    <dbReference type="NCBI Taxonomy" id="2817061"/>
    <lineage>
        <taxon>Bacteria</taxon>
        <taxon>Pseudomonadati</taxon>
        <taxon>Bacteroidota</taxon>
        <taxon>Cytophagia</taxon>
        <taxon>Cytophagales</taxon>
        <taxon>Spirosomataceae</taxon>
        <taxon>Fibrella</taxon>
    </lineage>
</organism>
<dbReference type="Proteomes" id="UP000664628">
    <property type="component" value="Unassembled WGS sequence"/>
</dbReference>
<evidence type="ECO:0000313" key="2">
    <source>
        <dbReference type="EMBL" id="MBO0953213.1"/>
    </source>
</evidence>
<name>A0ABS3JTD5_9BACT</name>
<comment type="caution">
    <text evidence="2">The sequence shown here is derived from an EMBL/GenBank/DDBJ whole genome shotgun (WGS) entry which is preliminary data.</text>
</comment>
<keyword evidence="3" id="KW-1185">Reference proteome</keyword>
<keyword evidence="1" id="KW-0472">Membrane</keyword>
<dbReference type="RefSeq" id="WP_207333165.1">
    <property type="nucleotide sequence ID" value="NZ_JAFMYW010000025.1"/>
</dbReference>
<dbReference type="EMBL" id="JAFMYW010000025">
    <property type="protein sequence ID" value="MBO0953213.1"/>
    <property type="molecule type" value="Genomic_DNA"/>
</dbReference>
<evidence type="ECO:0000313" key="3">
    <source>
        <dbReference type="Proteomes" id="UP000664628"/>
    </source>
</evidence>
<feature type="transmembrane region" description="Helical" evidence="1">
    <location>
        <begin position="12"/>
        <end position="36"/>
    </location>
</feature>
<feature type="transmembrane region" description="Helical" evidence="1">
    <location>
        <begin position="56"/>
        <end position="76"/>
    </location>
</feature>
<gene>
    <name evidence="2" type="ORF">J2I46_31870</name>
</gene>
<accession>A0ABS3JTD5</accession>
<protein>
    <submittedName>
        <fullName evidence="2">Uncharacterized protein</fullName>
    </submittedName>
</protein>